<dbReference type="Proteomes" id="UP000249842">
    <property type="component" value="Unassembled WGS sequence"/>
</dbReference>
<dbReference type="OrthoDB" id="2808696at2"/>
<evidence type="ECO:0000313" key="2">
    <source>
        <dbReference type="Proteomes" id="UP000249842"/>
    </source>
</evidence>
<protein>
    <recommendedName>
        <fullName evidence="3">PD-(D/E)XK motif protein</fullName>
    </recommendedName>
</protein>
<dbReference type="EMBL" id="QFYP01000001">
    <property type="protein sequence ID" value="RAK59463.1"/>
    <property type="molecule type" value="Genomic_DNA"/>
</dbReference>
<evidence type="ECO:0008006" key="3">
    <source>
        <dbReference type="Google" id="ProtNLM"/>
    </source>
</evidence>
<sequence>MSGAPDTLAELLPGWEGLRRDYIESGVPGLLVIRADPAVSIFVDAAAARIGARFAITGDDPIPASPMDSVAVAEVKILGVRHLEVATTSRALFRNFYLLLTDVAFDVVGRAVDVRPALAASLVRWAALLRETVVLTEEHQAGLFGELWVLRRLVSAAGSSAVESWTGHARQSHDFRFPEVELEVKTTGSSRRIHTINGLSQLLPSPGCRLFVVSLRLVDAGSGGETLPELISNLRSLIDGDAAALKALNAGLSAVAYRDIDAPHYPRRRKLAEPASLVPVADGCPRITRDVLAAAPAIYATDLVVAATYDVDLTGLGFADGTPEFDGIIPPSRQAGSGD</sequence>
<accession>A0A328AWV7</accession>
<keyword evidence="2" id="KW-1185">Reference proteome</keyword>
<dbReference type="AlphaFoldDB" id="A0A328AWV7"/>
<name>A0A328AWV7_9CAUL</name>
<organism evidence="1 2">
    <name type="scientific">Phenylobacterium hankyongense</name>
    <dbReference type="NCBI Taxonomy" id="1813876"/>
    <lineage>
        <taxon>Bacteria</taxon>
        <taxon>Pseudomonadati</taxon>
        <taxon>Pseudomonadota</taxon>
        <taxon>Alphaproteobacteria</taxon>
        <taxon>Caulobacterales</taxon>
        <taxon>Caulobacteraceae</taxon>
        <taxon>Phenylobacterium</taxon>
    </lineage>
</organism>
<comment type="caution">
    <text evidence="1">The sequence shown here is derived from an EMBL/GenBank/DDBJ whole genome shotgun (WGS) entry which is preliminary data.</text>
</comment>
<proteinExistence type="predicted"/>
<evidence type="ECO:0000313" key="1">
    <source>
        <dbReference type="EMBL" id="RAK59463.1"/>
    </source>
</evidence>
<dbReference type="Pfam" id="PF14390">
    <property type="entry name" value="DUF4420"/>
    <property type="match status" value="1"/>
</dbReference>
<gene>
    <name evidence="1" type="ORF">DJ021_06415</name>
</gene>
<dbReference type="InterPro" id="IPR025534">
    <property type="entry name" value="DUF4420"/>
</dbReference>
<reference evidence="2" key="1">
    <citation type="submission" date="2018-05" db="EMBL/GenBank/DDBJ databases">
        <authorList>
            <person name="Li X."/>
        </authorList>
    </citation>
    <scope>NUCLEOTIDE SEQUENCE [LARGE SCALE GENOMIC DNA]</scope>
    <source>
        <strain evidence="2">HKS-05</strain>
    </source>
</reference>